<name>A0AAV7UBY3_PLEWA</name>
<protein>
    <submittedName>
        <fullName evidence="2">Uncharacterized protein</fullName>
    </submittedName>
</protein>
<dbReference type="EMBL" id="JANPWB010000005">
    <property type="protein sequence ID" value="KAJ1186607.1"/>
    <property type="molecule type" value="Genomic_DNA"/>
</dbReference>
<keyword evidence="1" id="KW-0175">Coiled coil</keyword>
<proteinExistence type="predicted"/>
<reference evidence="2" key="1">
    <citation type="journal article" date="2022" name="bioRxiv">
        <title>Sequencing and chromosome-scale assembly of the giantPleurodeles waltlgenome.</title>
        <authorList>
            <person name="Brown T."/>
            <person name="Elewa A."/>
            <person name="Iarovenko S."/>
            <person name="Subramanian E."/>
            <person name="Araus A.J."/>
            <person name="Petzold A."/>
            <person name="Susuki M."/>
            <person name="Suzuki K.-i.T."/>
            <person name="Hayashi T."/>
            <person name="Toyoda A."/>
            <person name="Oliveira C."/>
            <person name="Osipova E."/>
            <person name="Leigh N.D."/>
            <person name="Simon A."/>
            <person name="Yun M.H."/>
        </authorList>
    </citation>
    <scope>NUCLEOTIDE SEQUENCE</scope>
    <source>
        <strain evidence="2">20211129_DDA</strain>
        <tissue evidence="2">Liver</tissue>
    </source>
</reference>
<evidence type="ECO:0000256" key="1">
    <source>
        <dbReference type="SAM" id="Coils"/>
    </source>
</evidence>
<accession>A0AAV7UBY3</accession>
<evidence type="ECO:0000313" key="3">
    <source>
        <dbReference type="Proteomes" id="UP001066276"/>
    </source>
</evidence>
<feature type="coiled-coil region" evidence="1">
    <location>
        <begin position="58"/>
        <end position="85"/>
    </location>
</feature>
<dbReference type="AlphaFoldDB" id="A0AAV7UBY3"/>
<evidence type="ECO:0000313" key="2">
    <source>
        <dbReference type="EMBL" id="KAJ1186607.1"/>
    </source>
</evidence>
<dbReference type="Proteomes" id="UP001066276">
    <property type="component" value="Chromosome 3_1"/>
</dbReference>
<gene>
    <name evidence="2" type="ORF">NDU88_003388</name>
</gene>
<sequence length="86" mass="9755">MPNWHLTKEDLQICIVGKLSKMVTTQMQVLKADMAAELSKRMQDLQAMGDIVAVSQELEKSKDAQAKMDEDIKSLRDKCTDLEDRS</sequence>
<keyword evidence="3" id="KW-1185">Reference proteome</keyword>
<organism evidence="2 3">
    <name type="scientific">Pleurodeles waltl</name>
    <name type="common">Iberian ribbed newt</name>
    <dbReference type="NCBI Taxonomy" id="8319"/>
    <lineage>
        <taxon>Eukaryota</taxon>
        <taxon>Metazoa</taxon>
        <taxon>Chordata</taxon>
        <taxon>Craniata</taxon>
        <taxon>Vertebrata</taxon>
        <taxon>Euteleostomi</taxon>
        <taxon>Amphibia</taxon>
        <taxon>Batrachia</taxon>
        <taxon>Caudata</taxon>
        <taxon>Salamandroidea</taxon>
        <taxon>Salamandridae</taxon>
        <taxon>Pleurodelinae</taxon>
        <taxon>Pleurodeles</taxon>
    </lineage>
</organism>
<comment type="caution">
    <text evidence="2">The sequence shown here is derived from an EMBL/GenBank/DDBJ whole genome shotgun (WGS) entry which is preliminary data.</text>
</comment>